<dbReference type="InterPro" id="IPR003703">
    <property type="entry name" value="Acyl_CoA_thio"/>
</dbReference>
<organism evidence="5 6">
    <name type="scientific">Pseudonocardia kunmingensis</name>
    <dbReference type="NCBI Taxonomy" id="630975"/>
    <lineage>
        <taxon>Bacteria</taxon>
        <taxon>Bacillati</taxon>
        <taxon>Actinomycetota</taxon>
        <taxon>Actinomycetes</taxon>
        <taxon>Pseudonocardiales</taxon>
        <taxon>Pseudonocardiaceae</taxon>
        <taxon>Pseudonocardia</taxon>
    </lineage>
</organism>
<dbReference type="InterPro" id="IPR042171">
    <property type="entry name" value="Acyl-CoA_hotdog"/>
</dbReference>
<protein>
    <submittedName>
        <fullName evidence="5">Acyl-CoA thioesterase-2</fullName>
    </submittedName>
</protein>
<reference evidence="5 6" key="1">
    <citation type="submission" date="2019-06" db="EMBL/GenBank/DDBJ databases">
        <title>Sequencing the genomes of 1000 actinobacteria strains.</title>
        <authorList>
            <person name="Klenk H.-P."/>
        </authorList>
    </citation>
    <scope>NUCLEOTIDE SEQUENCE [LARGE SCALE GENOMIC DNA]</scope>
    <source>
        <strain evidence="5 6">DSM 45301</strain>
    </source>
</reference>
<evidence type="ECO:0000256" key="2">
    <source>
        <dbReference type="ARBA" id="ARBA00022801"/>
    </source>
</evidence>
<evidence type="ECO:0000259" key="3">
    <source>
        <dbReference type="Pfam" id="PF02551"/>
    </source>
</evidence>
<comment type="caution">
    <text evidence="5">The sequence shown here is derived from an EMBL/GenBank/DDBJ whole genome shotgun (WGS) entry which is preliminary data.</text>
</comment>
<dbReference type="Pfam" id="PF02551">
    <property type="entry name" value="Acyl_CoA_thio"/>
    <property type="match status" value="1"/>
</dbReference>
<dbReference type="PANTHER" id="PTHR11066:SF34">
    <property type="entry name" value="ACYL-COENZYME A THIOESTERASE 8"/>
    <property type="match status" value="1"/>
</dbReference>
<proteinExistence type="inferred from homology"/>
<dbReference type="EMBL" id="VFPA01000007">
    <property type="protein sequence ID" value="TQM02114.1"/>
    <property type="molecule type" value="Genomic_DNA"/>
</dbReference>
<evidence type="ECO:0000259" key="4">
    <source>
        <dbReference type="Pfam" id="PF13622"/>
    </source>
</evidence>
<dbReference type="Pfam" id="PF13622">
    <property type="entry name" value="4HBT_3"/>
    <property type="match status" value="1"/>
</dbReference>
<evidence type="ECO:0000313" key="6">
    <source>
        <dbReference type="Proteomes" id="UP000315677"/>
    </source>
</evidence>
<accession>A0A543CYD6</accession>
<keyword evidence="2" id="KW-0378">Hydrolase</keyword>
<dbReference type="CDD" id="cd03445">
    <property type="entry name" value="Thioesterase_II_repeat2"/>
    <property type="match status" value="1"/>
</dbReference>
<dbReference type="InterPro" id="IPR025652">
    <property type="entry name" value="TesB_C"/>
</dbReference>
<dbReference type="InterPro" id="IPR029069">
    <property type="entry name" value="HotDog_dom_sf"/>
</dbReference>
<evidence type="ECO:0000256" key="1">
    <source>
        <dbReference type="ARBA" id="ARBA00006538"/>
    </source>
</evidence>
<evidence type="ECO:0000313" key="5">
    <source>
        <dbReference type="EMBL" id="TQM02114.1"/>
    </source>
</evidence>
<gene>
    <name evidence="5" type="ORF">FB558_7976</name>
</gene>
<dbReference type="RefSeq" id="WP_142063686.1">
    <property type="nucleotide sequence ID" value="NZ_VFPA01000007.1"/>
</dbReference>
<dbReference type="GO" id="GO:0009062">
    <property type="term" value="P:fatty acid catabolic process"/>
    <property type="evidence" value="ECO:0007669"/>
    <property type="project" value="TreeGrafter"/>
</dbReference>
<dbReference type="AlphaFoldDB" id="A0A543CYD6"/>
<feature type="domain" description="Acyl-CoA thioesterase-like N-terminal HotDog" evidence="4">
    <location>
        <begin position="38"/>
        <end position="114"/>
    </location>
</feature>
<comment type="similarity">
    <text evidence="1">Belongs to the C/M/P thioester hydrolase family.</text>
</comment>
<dbReference type="PANTHER" id="PTHR11066">
    <property type="entry name" value="ACYL-COA THIOESTERASE"/>
    <property type="match status" value="1"/>
</dbReference>
<dbReference type="SUPFAM" id="SSF54637">
    <property type="entry name" value="Thioesterase/thiol ester dehydrase-isomerase"/>
    <property type="match status" value="2"/>
</dbReference>
<dbReference type="Proteomes" id="UP000315677">
    <property type="component" value="Unassembled WGS sequence"/>
</dbReference>
<dbReference type="GO" id="GO:0006637">
    <property type="term" value="P:acyl-CoA metabolic process"/>
    <property type="evidence" value="ECO:0007669"/>
    <property type="project" value="InterPro"/>
</dbReference>
<name>A0A543CYD6_9PSEU</name>
<dbReference type="Gene3D" id="2.40.160.210">
    <property type="entry name" value="Acyl-CoA thioesterase, double hotdog domain"/>
    <property type="match status" value="1"/>
</dbReference>
<sequence length="303" mass="32645">MTSSTADAPPVTFAALLALEQEEPETFRAPGHGGPPERTFGGTLVAQALLAAGRTVAPERSAHSLHAYFLRPGDASAPTDYRVTAIRDGATYATRQVVAAQHGKPTFLLTASFQLPEDGREHQLPRLDAPPPEQLPTLQEASAGLGGALGRWFARLPLTRPLDLRFDGELPRVAAARGEAAAPRHRFWLRTREHLPDAQLPHSCVVAYVSDMLLLSTSLAPHATTSGAPDVAAASIDHAVWFHRPFRADEWLFYEQESSSAFGGRALCHGRLFTRSGDLVATVAQEAMIRDRAAPADSPTARN</sequence>
<dbReference type="InterPro" id="IPR049449">
    <property type="entry name" value="TesB_ACOT8-like_N"/>
</dbReference>
<dbReference type="GO" id="GO:0047617">
    <property type="term" value="F:fatty acyl-CoA hydrolase activity"/>
    <property type="evidence" value="ECO:0007669"/>
    <property type="project" value="InterPro"/>
</dbReference>
<dbReference type="CDD" id="cd03444">
    <property type="entry name" value="Thioesterase_II_repeat1"/>
    <property type="match status" value="1"/>
</dbReference>
<keyword evidence="6" id="KW-1185">Reference proteome</keyword>
<dbReference type="OrthoDB" id="9781019at2"/>
<feature type="domain" description="Acyl-CoA thioesterase 2 C-terminal" evidence="3">
    <location>
        <begin position="177"/>
        <end position="286"/>
    </location>
</feature>